<name>A0A239W3N2_9ACTN</name>
<dbReference type="EMBL" id="LT906441">
    <property type="protein sequence ID" value="SNV29107.1"/>
    <property type="molecule type" value="Genomic_DNA"/>
</dbReference>
<dbReference type="Pfam" id="PF05960">
    <property type="entry name" value="DUF885"/>
    <property type="match status" value="1"/>
</dbReference>
<evidence type="ECO:0000313" key="1">
    <source>
        <dbReference type="EMBL" id="SNV29107.1"/>
    </source>
</evidence>
<organism evidence="1 2">
    <name type="scientific">Cutibacterium granulosum</name>
    <dbReference type="NCBI Taxonomy" id="33011"/>
    <lineage>
        <taxon>Bacteria</taxon>
        <taxon>Bacillati</taxon>
        <taxon>Actinomycetota</taxon>
        <taxon>Actinomycetes</taxon>
        <taxon>Propionibacteriales</taxon>
        <taxon>Propionibacteriaceae</taxon>
        <taxon>Cutibacterium</taxon>
    </lineage>
</organism>
<evidence type="ECO:0000313" key="2">
    <source>
        <dbReference type="Proteomes" id="UP000215332"/>
    </source>
</evidence>
<dbReference type="PANTHER" id="PTHR33361">
    <property type="entry name" value="GLR0591 PROTEIN"/>
    <property type="match status" value="1"/>
</dbReference>
<dbReference type="eggNOG" id="COG4805">
    <property type="taxonomic scope" value="Bacteria"/>
</dbReference>
<dbReference type="AlphaFoldDB" id="A0A239W3N2"/>
<dbReference type="PANTHER" id="PTHR33361:SF2">
    <property type="entry name" value="DUF885 DOMAIN-CONTAINING PROTEIN"/>
    <property type="match status" value="1"/>
</dbReference>
<sequence length="569" mass="62825">MTVDSARDSANHPNSEVDVVANRYWDRLVEASPTLATDLGADVRQDEYDDFSPAGLEHTCQLAADALVELDRATPTDEVDRVTIAAMRSLLGLEIETHDHGYDLLSLNGIESGLHAIRRVYDAMPTDTPQQWHTIARRLHAVPDAVNGWLESQRASARAGVAPARRQVDLLVEQTRSWVAGGGFFDNYLANATTDHAELPTDIKDELADGITVAKEAFGGASEILAGEIAELATDQDAVGIDRYQLASRAFLGSAIDLAETYEWGKQELARIVELQHQTAERIRPGASVAEAMAVLDADPAYQIHGTDALREWMQSKADEAMANLGDTHVDIPEPARRVEGMIAPTHDGGVYYTGPSDDFSRPGRMWWAVPEGVTDFTTWRELTTVYHEGVPGHHLQISSAIAQKDTLNSWRRFAGQSGPIEGWALYAEWLMADLGYMDDPGYFMGLLDGQSLRAARVVLDIGLHCQFEAPAEVGGGEWTWDKAWRFFNNHASMDEATARFELNRYFGWPGQAPAYKIGERTWLQTRADCRAKNPDGFSLKDFHTRALALGSLPLDLLHDTVVDTEPMP</sequence>
<accession>A0A239W3N2</accession>
<dbReference type="InterPro" id="IPR010281">
    <property type="entry name" value="DUF885"/>
</dbReference>
<dbReference type="Proteomes" id="UP000215332">
    <property type="component" value="Chromosome 1"/>
</dbReference>
<protein>
    <submittedName>
        <fullName evidence="1">Bacterial protein of uncharacterized function (DUF885)</fullName>
    </submittedName>
</protein>
<proteinExistence type="predicted"/>
<reference evidence="1 2" key="1">
    <citation type="submission" date="2017-06" db="EMBL/GenBank/DDBJ databases">
        <authorList>
            <consortium name="Pathogen Informatics"/>
        </authorList>
    </citation>
    <scope>NUCLEOTIDE SEQUENCE [LARGE SCALE GENOMIC DNA]</scope>
    <source>
        <strain evidence="1 2">NCTC11865</strain>
    </source>
</reference>
<gene>
    <name evidence="1" type="ORF">SAMEA4412665_00238</name>
</gene>
<dbReference type="RefSeq" id="WP_021104035.1">
    <property type="nucleotide sequence ID" value="NZ_LT906441.1"/>
</dbReference>
<dbReference type="KEGG" id="cgrn:4412665_00238"/>